<dbReference type="GO" id="GO:0016628">
    <property type="term" value="F:oxidoreductase activity, acting on the CH-CH group of donors, NAD or NADP as acceptor"/>
    <property type="evidence" value="ECO:0007669"/>
    <property type="project" value="InterPro"/>
</dbReference>
<dbReference type="FunFam" id="3.40.50.720:FF:000121">
    <property type="entry name" value="Prostaglandin reductase 2"/>
    <property type="match status" value="1"/>
</dbReference>
<keyword evidence="1" id="KW-0560">Oxidoreductase</keyword>
<sequence>MGSLGVDDFETVERELAAPDKGEVQVRNLWMSVDPVTRLRMNRNDDQNIAPPAFALGDVLDGGAVGEVIASRDPAFAIGDLVQSWLGWREAFNAPASSLQKLDPGGLPPQSFLGAAGATGLVGYVGLVHVGRPKDGEVIFVSSAAGAVGLMVCQMAKAMGLKVIGSAGGPDKIALLREIGVDEVIDYKAAGDLTAALTAVAPEGIDIYFDNVGGEHLEAAINAGRPSARIILCGAISAYNGSEAPSGPRNLVLMIGKQMRMEGVTLLAQLDKMAEYRSHLASWISQGKITWRETIVEGIERAPDALVRLFDGKVIGKMLVKLA</sequence>
<proteinExistence type="predicted"/>
<dbReference type="InterPro" id="IPR045010">
    <property type="entry name" value="MDR_fam"/>
</dbReference>
<reference evidence="3 4" key="1">
    <citation type="journal article" date="2013" name="Genome Announc.">
        <title>Draft Genome Sequence of Sphingobium lactosutens Strain DS20T, Isolated from a Hexachlorocyclohexane Dumpsite.</title>
        <authorList>
            <person name="Kumar R."/>
            <person name="Dwivedi V."/>
            <person name="Negi V."/>
            <person name="Khurana J.P."/>
            <person name="Lal R."/>
        </authorList>
    </citation>
    <scope>NUCLEOTIDE SEQUENCE [LARGE SCALE GENOMIC DNA]</scope>
    <source>
        <strain evidence="3 4">DS20</strain>
    </source>
</reference>
<dbReference type="PANTHER" id="PTHR43205">
    <property type="entry name" value="PROSTAGLANDIN REDUCTASE"/>
    <property type="match status" value="1"/>
</dbReference>
<evidence type="ECO:0000259" key="2">
    <source>
        <dbReference type="SMART" id="SM00829"/>
    </source>
</evidence>
<dbReference type="AlphaFoldDB" id="T0HDP6"/>
<dbReference type="SUPFAM" id="SSF51735">
    <property type="entry name" value="NAD(P)-binding Rossmann-fold domains"/>
    <property type="match status" value="1"/>
</dbReference>
<dbReference type="SUPFAM" id="SSF50129">
    <property type="entry name" value="GroES-like"/>
    <property type="match status" value="1"/>
</dbReference>
<comment type="caution">
    <text evidence="3">The sequence shown here is derived from an EMBL/GenBank/DDBJ whole genome shotgun (WGS) entry which is preliminary data.</text>
</comment>
<evidence type="ECO:0000256" key="1">
    <source>
        <dbReference type="ARBA" id="ARBA00023002"/>
    </source>
</evidence>
<dbReference type="PANTHER" id="PTHR43205:SF7">
    <property type="entry name" value="PROSTAGLANDIN REDUCTASE 1"/>
    <property type="match status" value="1"/>
</dbReference>
<dbReference type="SMART" id="SM00829">
    <property type="entry name" value="PKS_ER"/>
    <property type="match status" value="1"/>
</dbReference>
<dbReference type="Gene3D" id="3.90.180.10">
    <property type="entry name" value="Medium-chain alcohol dehydrogenases, catalytic domain"/>
    <property type="match status" value="1"/>
</dbReference>
<dbReference type="Pfam" id="PF00107">
    <property type="entry name" value="ADH_zinc_N"/>
    <property type="match status" value="1"/>
</dbReference>
<dbReference type="Gene3D" id="3.40.50.720">
    <property type="entry name" value="NAD(P)-binding Rossmann-like Domain"/>
    <property type="match status" value="1"/>
</dbReference>
<dbReference type="Pfam" id="PF16884">
    <property type="entry name" value="ADH_N_2"/>
    <property type="match status" value="1"/>
</dbReference>
<dbReference type="InterPro" id="IPR041694">
    <property type="entry name" value="ADH_N_2"/>
</dbReference>
<dbReference type="eggNOG" id="COG2130">
    <property type="taxonomic scope" value="Bacteria"/>
</dbReference>
<dbReference type="EMBL" id="ATDP01000108">
    <property type="protein sequence ID" value="EQB11122.1"/>
    <property type="molecule type" value="Genomic_DNA"/>
</dbReference>
<dbReference type="InterPro" id="IPR013149">
    <property type="entry name" value="ADH-like_C"/>
</dbReference>
<protein>
    <recommendedName>
        <fullName evidence="2">Enoyl reductase (ER) domain-containing protein</fullName>
    </recommendedName>
</protein>
<evidence type="ECO:0000313" key="3">
    <source>
        <dbReference type="EMBL" id="EQB11122.1"/>
    </source>
</evidence>
<dbReference type="Proteomes" id="UP000015531">
    <property type="component" value="Unassembled WGS sequence"/>
</dbReference>
<accession>T0HDP6</accession>
<feature type="domain" description="Enoyl reductase (ER)" evidence="2">
    <location>
        <begin position="5"/>
        <end position="320"/>
    </location>
</feature>
<dbReference type="CDD" id="cd05288">
    <property type="entry name" value="PGDH"/>
    <property type="match status" value="1"/>
</dbReference>
<organism evidence="3 4">
    <name type="scientific">Sphingobium lactosutens DS20</name>
    <dbReference type="NCBI Taxonomy" id="1331060"/>
    <lineage>
        <taxon>Bacteria</taxon>
        <taxon>Pseudomonadati</taxon>
        <taxon>Pseudomonadota</taxon>
        <taxon>Alphaproteobacteria</taxon>
        <taxon>Sphingomonadales</taxon>
        <taxon>Sphingomonadaceae</taxon>
        <taxon>Sphingobium</taxon>
    </lineage>
</organism>
<evidence type="ECO:0000313" key="4">
    <source>
        <dbReference type="Proteomes" id="UP000015531"/>
    </source>
</evidence>
<dbReference type="InterPro" id="IPR020843">
    <property type="entry name" value="ER"/>
</dbReference>
<dbReference type="InterPro" id="IPR036291">
    <property type="entry name" value="NAD(P)-bd_dom_sf"/>
</dbReference>
<dbReference type="InterPro" id="IPR011032">
    <property type="entry name" value="GroES-like_sf"/>
</dbReference>
<dbReference type="PATRIC" id="fig|1331060.3.peg.4820"/>
<name>T0HDP6_9SPHN</name>
<gene>
    <name evidence="3" type="ORF">RLDS_24830</name>
</gene>
<keyword evidence="4" id="KW-1185">Reference proteome</keyword>